<feature type="chain" id="PRO_5020396286" evidence="13">
    <location>
        <begin position="30"/>
        <end position="1074"/>
    </location>
</feature>
<dbReference type="Pfam" id="PF07715">
    <property type="entry name" value="Plug"/>
    <property type="match status" value="1"/>
</dbReference>
<dbReference type="SUPFAM" id="SSF56935">
    <property type="entry name" value="Porins"/>
    <property type="match status" value="1"/>
</dbReference>
<evidence type="ECO:0000256" key="3">
    <source>
        <dbReference type="ARBA" id="ARBA00022452"/>
    </source>
</evidence>
<keyword evidence="3 11" id="KW-1134">Transmembrane beta strand</keyword>
<keyword evidence="6" id="KW-0408">Iron</keyword>
<keyword evidence="5 11" id="KW-0812">Transmembrane</keyword>
<evidence type="ECO:0000256" key="10">
    <source>
        <dbReference type="ARBA" id="ARBA00023237"/>
    </source>
</evidence>
<feature type="domain" description="TonB-dependent receptor plug" evidence="15">
    <location>
        <begin position="140"/>
        <end position="238"/>
    </location>
</feature>
<dbReference type="InterPro" id="IPR037066">
    <property type="entry name" value="Plug_dom_sf"/>
</dbReference>
<evidence type="ECO:0000256" key="2">
    <source>
        <dbReference type="ARBA" id="ARBA00022448"/>
    </source>
</evidence>
<dbReference type="GO" id="GO:0009279">
    <property type="term" value="C:cell outer membrane"/>
    <property type="evidence" value="ECO:0007669"/>
    <property type="project" value="UniProtKB-SubCell"/>
</dbReference>
<dbReference type="Gene3D" id="2.40.170.20">
    <property type="entry name" value="TonB-dependent receptor, beta-barrel domain"/>
    <property type="match status" value="1"/>
</dbReference>
<dbReference type="GO" id="GO:0006826">
    <property type="term" value="P:iron ion transport"/>
    <property type="evidence" value="ECO:0007669"/>
    <property type="project" value="UniProtKB-KW"/>
</dbReference>
<reference evidence="16 17" key="1">
    <citation type="submission" date="2019-03" db="EMBL/GenBank/DDBJ databases">
        <title>Genomic Encyclopedia of Archaeal and Bacterial Type Strains, Phase II (KMG-II): from individual species to whole genera.</title>
        <authorList>
            <person name="Goeker M."/>
        </authorList>
    </citation>
    <scope>NUCLEOTIDE SEQUENCE [LARGE SCALE GENOMIC DNA]</scope>
    <source>
        <strain evidence="16 17">DSM 22554</strain>
    </source>
</reference>
<dbReference type="SUPFAM" id="SSF49464">
    <property type="entry name" value="Carboxypeptidase regulatory domain-like"/>
    <property type="match status" value="1"/>
</dbReference>
<keyword evidence="2 11" id="KW-0813">Transport</keyword>
<feature type="signal peptide" evidence="13">
    <location>
        <begin position="1"/>
        <end position="29"/>
    </location>
</feature>
<keyword evidence="10 11" id="KW-0998">Cell outer membrane</keyword>
<protein>
    <submittedName>
        <fullName evidence="16">TonB-linked SusC/RagA family outer membrane protein</fullName>
    </submittedName>
</protein>
<evidence type="ECO:0000256" key="7">
    <source>
        <dbReference type="ARBA" id="ARBA00023065"/>
    </source>
</evidence>
<dbReference type="NCBIfam" id="TIGR04056">
    <property type="entry name" value="OMP_RagA_SusC"/>
    <property type="match status" value="1"/>
</dbReference>
<dbReference type="AlphaFoldDB" id="A0A4V2PYB1"/>
<gene>
    <name evidence="16" type="ORF">C8N28_0626</name>
</gene>
<evidence type="ECO:0000256" key="12">
    <source>
        <dbReference type="RuleBase" id="RU003357"/>
    </source>
</evidence>
<dbReference type="InterPro" id="IPR039426">
    <property type="entry name" value="TonB-dep_rcpt-like"/>
</dbReference>
<evidence type="ECO:0000256" key="6">
    <source>
        <dbReference type="ARBA" id="ARBA00023004"/>
    </source>
</evidence>
<evidence type="ECO:0000256" key="11">
    <source>
        <dbReference type="PROSITE-ProRule" id="PRU01360"/>
    </source>
</evidence>
<accession>A0A4V2PYB1</accession>
<proteinExistence type="inferred from homology"/>
<dbReference type="InterPro" id="IPR008969">
    <property type="entry name" value="CarboxyPept-like_regulatory"/>
</dbReference>
<dbReference type="InterPro" id="IPR000531">
    <property type="entry name" value="Beta-barrel_TonB"/>
</dbReference>
<evidence type="ECO:0000259" key="14">
    <source>
        <dbReference type="Pfam" id="PF00593"/>
    </source>
</evidence>
<dbReference type="PROSITE" id="PS52016">
    <property type="entry name" value="TONB_DEPENDENT_REC_3"/>
    <property type="match status" value="1"/>
</dbReference>
<sequence length="1074" mass="119538">MNKITNPTKYGLSVILLTVLLTSFFTAYANASLAKASISNNFGNISIQQNVTGTVRDSLGNNMPGVTVQLKGTNQGTSTDINGKYNLSSPANSTLVFSMIGYSRQEIAIDGRNIIDVILNEDASSLEEVVVTAIGIRQQKRKIGYATQEVKAEVLAEAKTMNLGSALTGQVAGLTVTNPTGIFQKPSFSLRGKNPLIVLDGIPIETDFYDISSEDIENINVLKGTAASALYGARGKNGAILITSKSAKSDKLEININTNNMATAGFTVFPETQTEYGNGSNGQYEFWDGADGGISDGDMIWGPKFGTGVKVPQWNSPIKDKQTGEIIPWWGDVSGTMYDDKSRYERVPTDWIRHDNLNDFLGTGLVTDNSLSIAFKGEKASFYASGKYAHQKGQVPNTSLTTGGLNFNSSFYLRDNLQLDAALSYNKVTSPNYPRYGYGPKNHMYTILIWMGDDVNGKELKEHMYVPGQEGYRQANYNYAWYNNPYFAAYELEQKLNRDVITGRTTLNWRVLPNLNLQGRASLRENKTFEDMQSPKSYMNYGDSRNGDYKLWNKAQANIDLDFLASFNQRLSSKVDLTLNAGASTFDRTVREDYESSDGLIVPYVYSLNNTQGPVQATNYFQEKSVRSVYGTANLDLFNSVFLNFSARNDWSSTLPSGGNSYFYPGASISTILSDYISMPKAIDFVKLYSSWAQVSSDLEPYSIYSTYNKEVTYGSTPSVGYPSGIINPYIQPEKSTSYEIGLATSFANNRLSLDLTYYNIIDENQIIDLSISQASGFASRKVNGNVYATNGFELMAGAKPIIGDRFSWDIGLNWTSYAKKINEIYDNQEKFGNLKVGDRVDSYYATVWQKSAAGDLILNPNSGLPIRDPYPTYLGNTEPEWRFGLQNTFKVKNFTVNLDLDGAWGGLMRSVTIEKMWWGGKHPESVEYRDQEYAAGHPVYVPQGVVITGGEITRDVDGNILSDTRTYTPSTTAVNWQTWSQIYPYQAQVTEEESEKFANVYDRTYVKLRRLSVGYDLTNIMKIGNAKSVNVSLFGYNLLMWKKIPYVDPDYGNDTDLQDPSARYLGFSVNLKF</sequence>
<dbReference type="InterPro" id="IPR023996">
    <property type="entry name" value="TonB-dep_OMP_SusC/RagA"/>
</dbReference>
<dbReference type="Gene3D" id="2.170.130.10">
    <property type="entry name" value="TonB-dependent receptor, plug domain"/>
    <property type="match status" value="1"/>
</dbReference>
<evidence type="ECO:0000256" key="5">
    <source>
        <dbReference type="ARBA" id="ARBA00022692"/>
    </source>
</evidence>
<evidence type="ECO:0000256" key="9">
    <source>
        <dbReference type="ARBA" id="ARBA00023136"/>
    </source>
</evidence>
<dbReference type="Pfam" id="PF00593">
    <property type="entry name" value="TonB_dep_Rec_b-barrel"/>
    <property type="match status" value="1"/>
</dbReference>
<keyword evidence="4" id="KW-0410">Iron transport</keyword>
<keyword evidence="7" id="KW-0406">Ion transport</keyword>
<dbReference type="Gene3D" id="2.60.40.1120">
    <property type="entry name" value="Carboxypeptidase-like, regulatory domain"/>
    <property type="match status" value="1"/>
</dbReference>
<evidence type="ECO:0000313" key="16">
    <source>
        <dbReference type="EMBL" id="TCK85321.1"/>
    </source>
</evidence>
<evidence type="ECO:0000256" key="1">
    <source>
        <dbReference type="ARBA" id="ARBA00004571"/>
    </source>
</evidence>
<comment type="similarity">
    <text evidence="11 12">Belongs to the TonB-dependent receptor family.</text>
</comment>
<dbReference type="PANTHER" id="PTHR32552:SF81">
    <property type="entry name" value="TONB-DEPENDENT OUTER MEMBRANE RECEPTOR"/>
    <property type="match status" value="1"/>
</dbReference>
<comment type="subcellular location">
    <subcellularLocation>
        <location evidence="1 11">Cell outer membrane</location>
        <topology evidence="1 11">Multi-pass membrane protein</topology>
    </subcellularLocation>
</comment>
<dbReference type="Proteomes" id="UP000294616">
    <property type="component" value="Unassembled WGS sequence"/>
</dbReference>
<evidence type="ECO:0000256" key="13">
    <source>
        <dbReference type="SAM" id="SignalP"/>
    </source>
</evidence>
<evidence type="ECO:0000256" key="4">
    <source>
        <dbReference type="ARBA" id="ARBA00022496"/>
    </source>
</evidence>
<dbReference type="RefSeq" id="WP_132221429.1">
    <property type="nucleotide sequence ID" value="NZ_SMGO01000001.1"/>
</dbReference>
<keyword evidence="17" id="KW-1185">Reference proteome</keyword>
<dbReference type="EMBL" id="SMGO01000001">
    <property type="protein sequence ID" value="TCK85321.1"/>
    <property type="molecule type" value="Genomic_DNA"/>
</dbReference>
<feature type="domain" description="TonB-dependent receptor-like beta-barrel" evidence="14">
    <location>
        <begin position="476"/>
        <end position="905"/>
    </location>
</feature>
<dbReference type="InterPro" id="IPR036942">
    <property type="entry name" value="Beta-barrel_TonB_sf"/>
</dbReference>
<evidence type="ECO:0000313" key="17">
    <source>
        <dbReference type="Proteomes" id="UP000294616"/>
    </source>
</evidence>
<dbReference type="PANTHER" id="PTHR32552">
    <property type="entry name" value="FERRICHROME IRON RECEPTOR-RELATED"/>
    <property type="match status" value="1"/>
</dbReference>
<keyword evidence="8 12" id="KW-0798">TonB box</keyword>
<keyword evidence="13" id="KW-0732">Signal</keyword>
<dbReference type="InterPro" id="IPR023997">
    <property type="entry name" value="TonB-dep_OMP_SusC/RagA_CS"/>
</dbReference>
<comment type="caution">
    <text evidence="16">The sequence shown here is derived from an EMBL/GenBank/DDBJ whole genome shotgun (WGS) entry which is preliminary data.</text>
</comment>
<name>A0A4V2PYB1_9SPHI</name>
<dbReference type="NCBIfam" id="TIGR04057">
    <property type="entry name" value="SusC_RagA_signa"/>
    <property type="match status" value="1"/>
</dbReference>
<dbReference type="InterPro" id="IPR012910">
    <property type="entry name" value="Plug_dom"/>
</dbReference>
<keyword evidence="9 11" id="KW-0472">Membrane</keyword>
<evidence type="ECO:0000256" key="8">
    <source>
        <dbReference type="ARBA" id="ARBA00023077"/>
    </source>
</evidence>
<dbReference type="Pfam" id="PF13715">
    <property type="entry name" value="CarbopepD_reg_2"/>
    <property type="match status" value="1"/>
</dbReference>
<organism evidence="16 17">
    <name type="scientific">Albibacterium bauzanense</name>
    <dbReference type="NCBI Taxonomy" id="653929"/>
    <lineage>
        <taxon>Bacteria</taxon>
        <taxon>Pseudomonadati</taxon>
        <taxon>Bacteroidota</taxon>
        <taxon>Sphingobacteriia</taxon>
        <taxon>Sphingobacteriales</taxon>
        <taxon>Sphingobacteriaceae</taxon>
        <taxon>Albibacterium</taxon>
    </lineage>
</organism>
<dbReference type="OrthoDB" id="9768177at2"/>
<evidence type="ECO:0000259" key="15">
    <source>
        <dbReference type="Pfam" id="PF07715"/>
    </source>
</evidence>